<protein>
    <submittedName>
        <fullName evidence="2">Uncharacterized protein</fullName>
    </submittedName>
</protein>
<proteinExistence type="predicted"/>
<dbReference type="EMBL" id="LGRX02002669">
    <property type="protein sequence ID" value="KAK3283726.1"/>
    <property type="molecule type" value="Genomic_DNA"/>
</dbReference>
<name>A0AAE0LFP3_9CHLO</name>
<evidence type="ECO:0000313" key="3">
    <source>
        <dbReference type="Proteomes" id="UP001190700"/>
    </source>
</evidence>
<feature type="region of interest" description="Disordered" evidence="1">
    <location>
        <begin position="186"/>
        <end position="238"/>
    </location>
</feature>
<organism evidence="2 3">
    <name type="scientific">Cymbomonas tetramitiformis</name>
    <dbReference type="NCBI Taxonomy" id="36881"/>
    <lineage>
        <taxon>Eukaryota</taxon>
        <taxon>Viridiplantae</taxon>
        <taxon>Chlorophyta</taxon>
        <taxon>Pyramimonadophyceae</taxon>
        <taxon>Pyramimonadales</taxon>
        <taxon>Pyramimonadaceae</taxon>
        <taxon>Cymbomonas</taxon>
    </lineage>
</organism>
<evidence type="ECO:0000313" key="2">
    <source>
        <dbReference type="EMBL" id="KAK3283726.1"/>
    </source>
</evidence>
<dbReference type="AlphaFoldDB" id="A0AAE0LFP3"/>
<evidence type="ECO:0000256" key="1">
    <source>
        <dbReference type="SAM" id="MobiDB-lite"/>
    </source>
</evidence>
<reference evidence="2 3" key="1">
    <citation type="journal article" date="2015" name="Genome Biol. Evol.">
        <title>Comparative Genomics of a Bacterivorous Green Alga Reveals Evolutionary Causalities and Consequences of Phago-Mixotrophic Mode of Nutrition.</title>
        <authorList>
            <person name="Burns J.A."/>
            <person name="Paasch A."/>
            <person name="Narechania A."/>
            <person name="Kim E."/>
        </authorList>
    </citation>
    <scope>NUCLEOTIDE SEQUENCE [LARGE SCALE GENOMIC DNA]</scope>
    <source>
        <strain evidence="2 3">PLY_AMNH</strain>
    </source>
</reference>
<keyword evidence="3" id="KW-1185">Reference proteome</keyword>
<feature type="compositionally biased region" description="Basic residues" evidence="1">
    <location>
        <begin position="110"/>
        <end position="121"/>
    </location>
</feature>
<gene>
    <name evidence="2" type="ORF">CYMTET_8586</name>
</gene>
<feature type="region of interest" description="Disordered" evidence="1">
    <location>
        <begin position="32"/>
        <end position="60"/>
    </location>
</feature>
<accession>A0AAE0LFP3</accession>
<comment type="caution">
    <text evidence="2">The sequence shown here is derived from an EMBL/GenBank/DDBJ whole genome shotgun (WGS) entry which is preliminary data.</text>
</comment>
<dbReference type="Proteomes" id="UP001190700">
    <property type="component" value="Unassembled WGS sequence"/>
</dbReference>
<feature type="region of interest" description="Disordered" evidence="1">
    <location>
        <begin position="95"/>
        <end position="126"/>
    </location>
</feature>
<sequence>MYRKKADLGRRLGSVAFDSVKHLRRYQYSKPVACGDVGGHNERRTLPCAQDGLNMDHGSPAGETVLAATLGSSPSDLTYSTDESEMEIHCSQYRLQQHREQSSEEDTPTRRSKPSRSGRKRTTLDQRMKAWRKNEAARLAAWEAARLAAWEGLSTTQQPAGEPEHLEEELSMTQQLAGGSGSIPPTCNQRAASCPSPPEEELNMTQQLAGGPNSPRRHATRPAEHATDPPACNTPRPACNTPGSACNQWIPACNQRLTACNQSG</sequence>